<dbReference type="InterPro" id="IPR002347">
    <property type="entry name" value="SDR_fam"/>
</dbReference>
<dbReference type="STRING" id="83449.BON30_44105"/>
<dbReference type="RefSeq" id="WP_071904625.1">
    <property type="nucleotide sequence ID" value="NZ_MPIN01000020.1"/>
</dbReference>
<dbReference type="InterPro" id="IPR057326">
    <property type="entry name" value="KR_dom"/>
</dbReference>
<dbReference type="Proteomes" id="UP000182229">
    <property type="component" value="Unassembled WGS sequence"/>
</dbReference>
<dbReference type="AlphaFoldDB" id="A0A1L9AWB6"/>
<proteinExistence type="inferred from homology"/>
<dbReference type="SMART" id="SM00822">
    <property type="entry name" value="PKS_KR"/>
    <property type="match status" value="1"/>
</dbReference>
<dbReference type="InterPro" id="IPR036291">
    <property type="entry name" value="NAD(P)-bd_dom_sf"/>
</dbReference>
<dbReference type="InterPro" id="IPR020904">
    <property type="entry name" value="Sc_DH/Rdtase_CS"/>
</dbReference>
<dbReference type="PRINTS" id="PR00081">
    <property type="entry name" value="GDHRDH"/>
</dbReference>
<dbReference type="GO" id="GO:0016491">
    <property type="term" value="F:oxidoreductase activity"/>
    <property type="evidence" value="ECO:0007669"/>
    <property type="project" value="UniProtKB-KW"/>
</dbReference>
<reference evidence="5 6" key="2">
    <citation type="submission" date="2016-12" db="EMBL/GenBank/DDBJ databases">
        <title>Draft Genome Sequence of Cystobacter ferrugineus Strain Cbfe23.</title>
        <authorList>
            <person name="Akbar S."/>
            <person name="Dowd S.E."/>
            <person name="Stevens D.C."/>
        </authorList>
    </citation>
    <scope>NUCLEOTIDE SEQUENCE [LARGE SCALE GENOMIC DNA]</scope>
    <source>
        <strain evidence="5 6">Cbfe23</strain>
    </source>
</reference>
<dbReference type="SUPFAM" id="SSF51735">
    <property type="entry name" value="NAD(P)-binding Rossmann-fold domains"/>
    <property type="match status" value="1"/>
</dbReference>
<dbReference type="Pfam" id="PF13561">
    <property type="entry name" value="adh_short_C2"/>
    <property type="match status" value="1"/>
</dbReference>
<accession>A0A1L9AWB6</accession>
<dbReference type="OrthoDB" id="9804774at2"/>
<dbReference type="CDD" id="cd05233">
    <property type="entry name" value="SDR_c"/>
    <property type="match status" value="1"/>
</dbReference>
<keyword evidence="3" id="KW-0520">NAD</keyword>
<keyword evidence="2" id="KW-0560">Oxidoreductase</keyword>
<dbReference type="PANTHER" id="PTHR24321">
    <property type="entry name" value="DEHYDROGENASES, SHORT CHAIN"/>
    <property type="match status" value="1"/>
</dbReference>
<gene>
    <name evidence="5" type="ORF">BON30_44105</name>
</gene>
<comment type="caution">
    <text evidence="5">The sequence shown here is derived from an EMBL/GenBank/DDBJ whole genome shotgun (WGS) entry which is preliminary data.</text>
</comment>
<feature type="domain" description="Ketoreductase" evidence="4">
    <location>
        <begin position="7"/>
        <end position="185"/>
    </location>
</feature>
<evidence type="ECO:0000256" key="1">
    <source>
        <dbReference type="ARBA" id="ARBA00006484"/>
    </source>
</evidence>
<evidence type="ECO:0000313" key="6">
    <source>
        <dbReference type="Proteomes" id="UP000182229"/>
    </source>
</evidence>
<dbReference type="PANTHER" id="PTHR24321:SF8">
    <property type="entry name" value="ESTRADIOL 17-BETA-DEHYDROGENASE 8-RELATED"/>
    <property type="match status" value="1"/>
</dbReference>
<dbReference type="FunFam" id="3.40.50.720:FF:000084">
    <property type="entry name" value="Short-chain dehydrogenase reductase"/>
    <property type="match status" value="1"/>
</dbReference>
<dbReference type="Gene3D" id="3.40.50.720">
    <property type="entry name" value="NAD(P)-binding Rossmann-like Domain"/>
    <property type="match status" value="1"/>
</dbReference>
<keyword evidence="6" id="KW-1185">Reference proteome</keyword>
<evidence type="ECO:0000313" key="5">
    <source>
        <dbReference type="EMBL" id="OJH34300.1"/>
    </source>
</evidence>
<evidence type="ECO:0000256" key="2">
    <source>
        <dbReference type="ARBA" id="ARBA00023002"/>
    </source>
</evidence>
<organism evidence="5 6">
    <name type="scientific">Cystobacter ferrugineus</name>
    <dbReference type="NCBI Taxonomy" id="83449"/>
    <lineage>
        <taxon>Bacteria</taxon>
        <taxon>Pseudomonadati</taxon>
        <taxon>Myxococcota</taxon>
        <taxon>Myxococcia</taxon>
        <taxon>Myxococcales</taxon>
        <taxon>Cystobacterineae</taxon>
        <taxon>Archangiaceae</taxon>
        <taxon>Cystobacter</taxon>
    </lineage>
</organism>
<dbReference type="EMBL" id="MPIN01000020">
    <property type="protein sequence ID" value="OJH34300.1"/>
    <property type="molecule type" value="Genomic_DNA"/>
</dbReference>
<dbReference type="NCBIfam" id="NF005559">
    <property type="entry name" value="PRK07231.1"/>
    <property type="match status" value="1"/>
</dbReference>
<protein>
    <recommendedName>
        <fullName evidence="4">Ketoreductase domain-containing protein</fullName>
    </recommendedName>
</protein>
<dbReference type="PROSITE" id="PS00061">
    <property type="entry name" value="ADH_SHORT"/>
    <property type="match status" value="1"/>
</dbReference>
<evidence type="ECO:0000256" key="3">
    <source>
        <dbReference type="ARBA" id="ARBA00023027"/>
    </source>
</evidence>
<sequence>MKRLENKVAVITGGGGGIGAATAKLFLQEGARVLIVGRTEEKLRKTLQELNHENLGYAVADVSKVEDTQRYIQQAAERFGGVDVLVGNAGAEGPYKPLDEHSVEDFDEVMAVNVRGCWLAVKYAFPEMRKRGGGSIVLTSSVMGMVAFPSNSAYTAAKHAVVGLARSLAHDGAPFNIRVNAVCPGVIDNDMTAGIHTRLAPGNEDVVKSRMAQRIPMQRYGTNEEIARLNLFLASDDSSYSTGGVFVSDGGMTAGIRGR</sequence>
<reference evidence="6" key="1">
    <citation type="submission" date="2016-11" db="EMBL/GenBank/DDBJ databases">
        <authorList>
            <person name="Shukria A."/>
            <person name="Stevens D.C."/>
        </authorList>
    </citation>
    <scope>NUCLEOTIDE SEQUENCE [LARGE SCALE GENOMIC DNA]</scope>
    <source>
        <strain evidence="6">Cbfe23</strain>
    </source>
</reference>
<name>A0A1L9AWB6_9BACT</name>
<comment type="similarity">
    <text evidence="1">Belongs to the short-chain dehydrogenases/reductases (SDR) family.</text>
</comment>
<dbReference type="PRINTS" id="PR00080">
    <property type="entry name" value="SDRFAMILY"/>
</dbReference>
<evidence type="ECO:0000259" key="4">
    <source>
        <dbReference type="SMART" id="SM00822"/>
    </source>
</evidence>